<dbReference type="OrthoDB" id="5880116at2"/>
<dbReference type="Pfam" id="PF11932">
    <property type="entry name" value="DUF3450"/>
    <property type="match status" value="1"/>
</dbReference>
<gene>
    <name evidence="3" type="ORF">ELY38_09025</name>
</gene>
<comment type="caution">
    <text evidence="3">The sequence shown here is derived from an EMBL/GenBank/DDBJ whole genome shotgun (WGS) entry which is preliminary data.</text>
</comment>
<sequence length="261" mass="29499">MLNRPFFILRGGCLACVLVSGTLMASDETAGQAAQSVEAQRTQAALQQQIDAADEETREALEELRRLERETRQMNAGNAALSVRLAEEAERQQRLSTALDTLEETRAALPIIEQDMTTQLTRWIEQDLPFLRDERLARVARADEQAGAGSVERINNLLETWRVELDYGRDIDHWRGRLQGAEGSAREVDYLRVGRIGFYYLTPDEREGGVWDADSNEWQLLDERARREVRNGLRIAADQRTPDLLQLPLSITAPDQQGGQP</sequence>
<dbReference type="RefSeq" id="WP_127061503.1">
    <property type="nucleotide sequence ID" value="NZ_RZHF01000014.1"/>
</dbReference>
<proteinExistence type="predicted"/>
<keyword evidence="4" id="KW-1185">Reference proteome</keyword>
<evidence type="ECO:0000256" key="2">
    <source>
        <dbReference type="SAM" id="SignalP"/>
    </source>
</evidence>
<protein>
    <submittedName>
        <fullName evidence="3">DUF3450 domain-containing protein</fullName>
    </submittedName>
</protein>
<organism evidence="3 4">
    <name type="scientific">Vreelandella nanhaiensis</name>
    <dbReference type="NCBI Taxonomy" id="1258546"/>
    <lineage>
        <taxon>Bacteria</taxon>
        <taxon>Pseudomonadati</taxon>
        <taxon>Pseudomonadota</taxon>
        <taxon>Gammaproteobacteria</taxon>
        <taxon>Oceanospirillales</taxon>
        <taxon>Halomonadaceae</taxon>
        <taxon>Vreelandella</taxon>
    </lineage>
</organism>
<reference evidence="3 4" key="1">
    <citation type="submission" date="2018-12" db="EMBL/GenBank/DDBJ databases">
        <title>three novel Halomonas strain isolated from plants.</title>
        <authorList>
            <person name="Sun C."/>
        </authorList>
    </citation>
    <scope>NUCLEOTIDE SEQUENCE [LARGE SCALE GENOMIC DNA]</scope>
    <source>
        <strain evidence="3 4">JCM 18142</strain>
    </source>
</reference>
<feature type="signal peptide" evidence="2">
    <location>
        <begin position="1"/>
        <end position="25"/>
    </location>
</feature>
<evidence type="ECO:0000313" key="4">
    <source>
        <dbReference type="Proteomes" id="UP000287023"/>
    </source>
</evidence>
<name>A0A433KPQ5_9GAMM</name>
<keyword evidence="1" id="KW-0175">Coiled coil</keyword>
<dbReference type="EMBL" id="RZHF01000014">
    <property type="protein sequence ID" value="RUR31601.1"/>
    <property type="molecule type" value="Genomic_DNA"/>
</dbReference>
<accession>A0A433KPQ5</accession>
<keyword evidence="2" id="KW-0732">Signal</keyword>
<evidence type="ECO:0000256" key="1">
    <source>
        <dbReference type="SAM" id="Coils"/>
    </source>
</evidence>
<dbReference type="AlphaFoldDB" id="A0A433KPQ5"/>
<dbReference type="InterPro" id="IPR016866">
    <property type="entry name" value="UCP028069"/>
</dbReference>
<feature type="chain" id="PRO_5019021877" evidence="2">
    <location>
        <begin position="26"/>
        <end position="261"/>
    </location>
</feature>
<evidence type="ECO:0000313" key="3">
    <source>
        <dbReference type="EMBL" id="RUR31601.1"/>
    </source>
</evidence>
<feature type="coiled-coil region" evidence="1">
    <location>
        <begin position="36"/>
        <end position="105"/>
    </location>
</feature>
<dbReference type="Proteomes" id="UP000287023">
    <property type="component" value="Unassembled WGS sequence"/>
</dbReference>